<dbReference type="AlphaFoldDB" id="A0A6B0UEM9"/>
<accession>A0A6B0UEM9</accession>
<sequence>MRASSSPKVSFLLFQLDDACMAAALEWSSGWSDDFIPPHAPCSSSTPLVRIEANFLRSTLPSEFIGASANASLASCSVSFSPKVHSICRSLSSVQKPLP</sequence>
<organism evidence="1">
    <name type="scientific">Ixodes ricinus</name>
    <name type="common">Common tick</name>
    <name type="synonym">Acarus ricinus</name>
    <dbReference type="NCBI Taxonomy" id="34613"/>
    <lineage>
        <taxon>Eukaryota</taxon>
        <taxon>Metazoa</taxon>
        <taxon>Ecdysozoa</taxon>
        <taxon>Arthropoda</taxon>
        <taxon>Chelicerata</taxon>
        <taxon>Arachnida</taxon>
        <taxon>Acari</taxon>
        <taxon>Parasitiformes</taxon>
        <taxon>Ixodida</taxon>
        <taxon>Ixodoidea</taxon>
        <taxon>Ixodidae</taxon>
        <taxon>Ixodinae</taxon>
        <taxon>Ixodes</taxon>
    </lineage>
</organism>
<protein>
    <submittedName>
        <fullName evidence="1">Putative secreted protein</fullName>
    </submittedName>
</protein>
<reference evidence="1" key="1">
    <citation type="submission" date="2019-12" db="EMBL/GenBank/DDBJ databases">
        <title>An insight into the sialome of adult female Ixodes ricinus ticks feeding for 6 days.</title>
        <authorList>
            <person name="Perner J."/>
            <person name="Ribeiro J.M.C."/>
        </authorList>
    </citation>
    <scope>NUCLEOTIDE SEQUENCE</scope>
    <source>
        <strain evidence="1">Semi-engorged</strain>
        <tissue evidence="1">Salivary glands</tissue>
    </source>
</reference>
<dbReference type="EMBL" id="GIFC01005884">
    <property type="protein sequence ID" value="MXU87967.1"/>
    <property type="molecule type" value="Transcribed_RNA"/>
</dbReference>
<name>A0A6B0UEM9_IXORI</name>
<proteinExistence type="predicted"/>
<evidence type="ECO:0000313" key="1">
    <source>
        <dbReference type="EMBL" id="MXU87967.1"/>
    </source>
</evidence>